<evidence type="ECO:0000256" key="1">
    <source>
        <dbReference type="SAM" id="SignalP"/>
    </source>
</evidence>
<evidence type="ECO:0000259" key="2">
    <source>
        <dbReference type="Pfam" id="PF08522"/>
    </source>
</evidence>
<organism evidence="4 5">
    <name type="scientific">Belliella alkalica</name>
    <dbReference type="NCBI Taxonomy" id="1730871"/>
    <lineage>
        <taxon>Bacteria</taxon>
        <taxon>Pseudomonadati</taxon>
        <taxon>Bacteroidota</taxon>
        <taxon>Cytophagia</taxon>
        <taxon>Cytophagales</taxon>
        <taxon>Cyclobacteriaceae</taxon>
        <taxon>Belliella</taxon>
    </lineage>
</organism>
<dbReference type="RefSeq" id="WP_241409999.1">
    <property type="nucleotide sequence ID" value="NZ_JAKZGO010000002.1"/>
</dbReference>
<feature type="domain" description="DUF5627" evidence="3">
    <location>
        <begin position="194"/>
        <end position="330"/>
    </location>
</feature>
<dbReference type="Pfam" id="PF08522">
    <property type="entry name" value="BT_3987-like_N"/>
    <property type="match status" value="1"/>
</dbReference>
<dbReference type="Gene3D" id="2.40.128.420">
    <property type="match status" value="1"/>
</dbReference>
<feature type="signal peptide" evidence="1">
    <location>
        <begin position="1"/>
        <end position="20"/>
    </location>
</feature>
<accession>A0ABS9V7L4</accession>
<dbReference type="Gene3D" id="2.60.40.1740">
    <property type="entry name" value="hypothetical protein (bacova_03559)"/>
    <property type="match status" value="1"/>
</dbReference>
<keyword evidence="5" id="KW-1185">Reference proteome</keyword>
<dbReference type="Pfam" id="PF18620">
    <property type="entry name" value="DUF5627"/>
    <property type="match status" value="1"/>
</dbReference>
<protein>
    <submittedName>
        <fullName evidence="4">DUF5627 domain-containing protein</fullName>
    </submittedName>
</protein>
<dbReference type="InterPro" id="IPR040580">
    <property type="entry name" value="DUF5627"/>
</dbReference>
<name>A0ABS9V7L4_9BACT</name>
<comment type="caution">
    <text evidence="4">The sequence shown here is derived from an EMBL/GenBank/DDBJ whole genome shotgun (WGS) entry which is preliminary data.</text>
</comment>
<sequence>MKKIIVILLVIVGISSCVNQDWEFPDFDYQTVYFSHQYPVRTITFGEDIFDTTLDNEGKFKIMATTGGAYTSRQDLRLSIEVQPSLAENLLFSEGGDEILSLPSEYFQLAASEIIIPRGEIVGGVEIQLTGAFFNDPNAIKNTYVVPLRITSVVNADSILVGRSVLPNPNPHVLGDWDVLPKDFVLYAVKYVNPWHGIYLRRGQDVVTGKTGFESLSGTVIRRERFVEQDELNDLNTQSMTQVEFPLTIQSSDGSNIALTLLLNFNNDGDCTVVSGTEGVTATGSGKFVKKGEKKSWGDKDRDALYLSYELDLPQMRVNTTDTLVLRNRGVALETFNPVLK</sequence>
<feature type="chain" id="PRO_5045601736" evidence="1">
    <location>
        <begin position="21"/>
        <end position="341"/>
    </location>
</feature>
<dbReference type="PROSITE" id="PS51257">
    <property type="entry name" value="PROKAR_LIPOPROTEIN"/>
    <property type="match status" value="1"/>
</dbReference>
<dbReference type="Proteomes" id="UP001165430">
    <property type="component" value="Unassembled WGS sequence"/>
</dbReference>
<gene>
    <name evidence="4" type="ORF">MM213_02885</name>
</gene>
<evidence type="ECO:0000259" key="3">
    <source>
        <dbReference type="Pfam" id="PF18620"/>
    </source>
</evidence>
<reference evidence="4" key="1">
    <citation type="submission" date="2022-03" db="EMBL/GenBank/DDBJ databases">
        <title>De novo assembled genomes of Belliella spp. (Cyclobacteriaceae) strains.</title>
        <authorList>
            <person name="Szabo A."/>
            <person name="Korponai K."/>
            <person name="Felfoldi T."/>
        </authorList>
    </citation>
    <scope>NUCLEOTIDE SEQUENCE</scope>
    <source>
        <strain evidence="4">DSM 111903</strain>
    </source>
</reference>
<dbReference type="EMBL" id="JAKZGO010000002">
    <property type="protein sequence ID" value="MCH7412415.1"/>
    <property type="molecule type" value="Genomic_DNA"/>
</dbReference>
<evidence type="ECO:0000313" key="5">
    <source>
        <dbReference type="Proteomes" id="UP001165430"/>
    </source>
</evidence>
<feature type="domain" description="BT-3987-like N-terminal" evidence="2">
    <location>
        <begin position="30"/>
        <end position="156"/>
    </location>
</feature>
<evidence type="ECO:0000313" key="4">
    <source>
        <dbReference type="EMBL" id="MCH7412415.1"/>
    </source>
</evidence>
<keyword evidence="1" id="KW-0732">Signal</keyword>
<proteinExistence type="predicted"/>
<dbReference type="InterPro" id="IPR013728">
    <property type="entry name" value="BT_3987-like_N"/>
</dbReference>